<dbReference type="PROSITE" id="PS51462">
    <property type="entry name" value="NUDIX"/>
    <property type="match status" value="1"/>
</dbReference>
<name>A0A1I2E690_9SPHI</name>
<dbReference type="PANTHER" id="PTHR43736:SF4">
    <property type="entry name" value="SLR1690 PROTEIN"/>
    <property type="match status" value="1"/>
</dbReference>
<dbReference type="InterPro" id="IPR015797">
    <property type="entry name" value="NUDIX_hydrolase-like_dom_sf"/>
</dbReference>
<proteinExistence type="predicted"/>
<evidence type="ECO:0000313" key="3">
    <source>
        <dbReference type="Proteomes" id="UP000183129"/>
    </source>
</evidence>
<dbReference type="Proteomes" id="UP000183129">
    <property type="component" value="Unassembled WGS sequence"/>
</dbReference>
<dbReference type="CDD" id="cd18873">
    <property type="entry name" value="NUDIX_NadM_like"/>
    <property type="match status" value="1"/>
</dbReference>
<dbReference type="Pfam" id="PF00293">
    <property type="entry name" value="NUDIX"/>
    <property type="match status" value="1"/>
</dbReference>
<reference evidence="2 3" key="1">
    <citation type="submission" date="2016-10" db="EMBL/GenBank/DDBJ databases">
        <authorList>
            <person name="de Groot N.N."/>
        </authorList>
    </citation>
    <scope>NUCLEOTIDE SEQUENCE [LARGE SCALE GENOMIC DNA]</scope>
    <source>
        <strain evidence="2 3">ATCC 51969</strain>
    </source>
</reference>
<feature type="domain" description="Nudix hydrolase" evidence="1">
    <location>
        <begin position="21"/>
        <end position="152"/>
    </location>
</feature>
<dbReference type="SUPFAM" id="SSF55811">
    <property type="entry name" value="Nudix"/>
    <property type="match status" value="1"/>
</dbReference>
<gene>
    <name evidence="2" type="ORF">SAMN03003324_01643</name>
</gene>
<dbReference type="Pfam" id="PF21906">
    <property type="entry name" value="WHD_NrtR"/>
    <property type="match status" value="1"/>
</dbReference>
<protein>
    <submittedName>
        <fullName evidence="2">ADP-ribose pyrophosphatase YjhB, NUDIX family</fullName>
    </submittedName>
</protein>
<dbReference type="Gene3D" id="1.10.10.10">
    <property type="entry name" value="Winged helix-like DNA-binding domain superfamily/Winged helix DNA-binding domain"/>
    <property type="match status" value="1"/>
</dbReference>
<dbReference type="SUPFAM" id="SSF46785">
    <property type="entry name" value="Winged helix' DNA-binding domain"/>
    <property type="match status" value="1"/>
</dbReference>
<evidence type="ECO:0000259" key="1">
    <source>
        <dbReference type="PROSITE" id="PS51462"/>
    </source>
</evidence>
<evidence type="ECO:0000313" key="2">
    <source>
        <dbReference type="EMBL" id="SFE88203.1"/>
    </source>
</evidence>
<dbReference type="InterPro" id="IPR000086">
    <property type="entry name" value="NUDIX_hydrolase_dom"/>
</dbReference>
<sequence length="238" mass="27525">MPIFVFPTICDYMKEYVNQPHYLVAVDCIVFGFDDGQLKILLVKRGLEPEINKWSLMGGFVGAEETPDEAANRVLKKLTGLEGVYLELLNIYGEPDRDPIERTLSVGYFALIDIHKYETQLIDNYHAEWFPINEIPKLIFDHNRMVAEARKKLKFKASLHPILFEMLPKKFTIPQLQTLFEQVNDTKMDTGNFSRKVTSTGLLIRLEEKDKSNSKKGAYYFKLNKKSYAESFNDLLSL</sequence>
<dbReference type="Gene3D" id="3.90.79.10">
    <property type="entry name" value="Nucleoside Triphosphate Pyrophosphohydrolase"/>
    <property type="match status" value="1"/>
</dbReference>
<dbReference type="AlphaFoldDB" id="A0A1I2E690"/>
<accession>A0A1I2E690</accession>
<dbReference type="EMBL" id="FONS01000003">
    <property type="protein sequence ID" value="SFE88203.1"/>
    <property type="molecule type" value="Genomic_DNA"/>
</dbReference>
<dbReference type="STRING" id="34086.SAMN04488084_102164"/>
<organism evidence="2 3">
    <name type="scientific">Pedobacter antarcticus</name>
    <dbReference type="NCBI Taxonomy" id="34086"/>
    <lineage>
        <taxon>Bacteria</taxon>
        <taxon>Pseudomonadati</taxon>
        <taxon>Bacteroidota</taxon>
        <taxon>Sphingobacteriia</taxon>
        <taxon>Sphingobacteriales</taxon>
        <taxon>Sphingobacteriaceae</taxon>
        <taxon>Pedobacter</taxon>
    </lineage>
</organism>
<dbReference type="InterPro" id="IPR054105">
    <property type="entry name" value="WHD_NrtR"/>
</dbReference>
<dbReference type="PANTHER" id="PTHR43736">
    <property type="entry name" value="ADP-RIBOSE PYROPHOSPHATASE"/>
    <property type="match status" value="1"/>
</dbReference>
<dbReference type="InterPro" id="IPR036390">
    <property type="entry name" value="WH_DNA-bd_sf"/>
</dbReference>
<dbReference type="InterPro" id="IPR036388">
    <property type="entry name" value="WH-like_DNA-bd_sf"/>
</dbReference>